<dbReference type="PANTHER" id="PTHR30237">
    <property type="entry name" value="MURAMOYLTETRAPEPTIDE CARBOXYPEPTIDASE"/>
    <property type="match status" value="1"/>
</dbReference>
<evidence type="ECO:0000313" key="5">
    <source>
        <dbReference type="EMBL" id="MBB6479763.1"/>
    </source>
</evidence>
<dbReference type="SUPFAM" id="SSF141986">
    <property type="entry name" value="LD-carboxypeptidase A C-terminal domain-like"/>
    <property type="match status" value="1"/>
</dbReference>
<dbReference type="InterPro" id="IPR029062">
    <property type="entry name" value="Class_I_gatase-like"/>
</dbReference>
<dbReference type="Gene3D" id="3.40.50.10740">
    <property type="entry name" value="Class I glutamine amidotransferase-like"/>
    <property type="match status" value="1"/>
</dbReference>
<dbReference type="PIRSF" id="PIRSF028757">
    <property type="entry name" value="LD-carboxypeptidase"/>
    <property type="match status" value="1"/>
</dbReference>
<proteinExistence type="inferred from homology"/>
<evidence type="ECO:0000256" key="2">
    <source>
        <dbReference type="ARBA" id="ARBA00022801"/>
    </source>
</evidence>
<dbReference type="InterPro" id="IPR027461">
    <property type="entry name" value="Carboxypeptidase_A_C_sf"/>
</dbReference>
<gene>
    <name evidence="5" type="ORF">HNR50_001421</name>
</gene>
<comment type="caution">
    <text evidence="5">The sequence shown here is derived from an EMBL/GenBank/DDBJ whole genome shotgun (WGS) entry which is preliminary data.</text>
</comment>
<sequence length="342" mass="38940">MLKPERLKKDDTIAVISPSWGGPGLYPYIFDKGLENLKEMGFRIKEYPTARMSADELHRNPELRAQDINKAFADREVKGIITSIGGDDSARVLRYLDTDIILNNPKLFMGYSDTTGYTSYLNQKGLVIFNGPAVMAGFSQLGSFPPEYRRYLEKFLFDEWSTLELPHFPSYSDGYLPWCEENAGKIIPPVTDEGMRWLQGEKKSSGTLWGGCIEVLEMLKGTEFWPEPSFWEGKILFFETSEDNPSVDYVRYWLRNYGVMGVYDKIEGLLFGRARDFSDKKKKELDETIISVVKGEFGREDLNIISNMSFGHTDPQIILPLGTVLQIDPAAEKLLLSESPFN</sequence>
<name>A0A841R7D9_9SPIO</name>
<dbReference type="Pfam" id="PF17676">
    <property type="entry name" value="Peptidase_S66C"/>
    <property type="match status" value="1"/>
</dbReference>
<keyword evidence="5" id="KW-0645">Protease</keyword>
<keyword evidence="2" id="KW-0378">Hydrolase</keyword>
<accession>A0A841R7D9</accession>
<feature type="domain" description="LD-carboxypeptidase N-terminal" evidence="3">
    <location>
        <begin position="13"/>
        <end position="131"/>
    </location>
</feature>
<dbReference type="SUPFAM" id="SSF52317">
    <property type="entry name" value="Class I glutamine amidotransferase-like"/>
    <property type="match status" value="1"/>
</dbReference>
<keyword evidence="6" id="KW-1185">Reference proteome</keyword>
<evidence type="ECO:0000256" key="1">
    <source>
        <dbReference type="ARBA" id="ARBA00010233"/>
    </source>
</evidence>
<protein>
    <submittedName>
        <fullName evidence="5">Muramoyltetrapeptide carboxypeptidase LdcA involved in peptidoglycan recycling</fullName>
    </submittedName>
</protein>
<dbReference type="InterPro" id="IPR027478">
    <property type="entry name" value="LdcA_N"/>
</dbReference>
<dbReference type="InterPro" id="IPR040449">
    <property type="entry name" value="Peptidase_S66_N"/>
</dbReference>
<dbReference type="AlphaFoldDB" id="A0A841R7D9"/>
<dbReference type="CDD" id="cd07062">
    <property type="entry name" value="Peptidase_S66_mccF_like"/>
    <property type="match status" value="1"/>
</dbReference>
<keyword evidence="5" id="KW-0121">Carboxypeptidase</keyword>
<evidence type="ECO:0000313" key="6">
    <source>
        <dbReference type="Proteomes" id="UP000587760"/>
    </source>
</evidence>
<dbReference type="EMBL" id="JACHGJ010000002">
    <property type="protein sequence ID" value="MBB6479763.1"/>
    <property type="molecule type" value="Genomic_DNA"/>
</dbReference>
<feature type="domain" description="LD-carboxypeptidase C-terminal" evidence="4">
    <location>
        <begin position="205"/>
        <end position="326"/>
    </location>
</feature>
<dbReference type="PANTHER" id="PTHR30237:SF4">
    <property type="entry name" value="LD-CARBOXYPEPTIDASE C-TERMINAL DOMAIN-CONTAINING PROTEIN"/>
    <property type="match status" value="1"/>
</dbReference>
<dbReference type="RefSeq" id="WP_184745280.1">
    <property type="nucleotide sequence ID" value="NZ_JACHGJ010000002.1"/>
</dbReference>
<dbReference type="InterPro" id="IPR003507">
    <property type="entry name" value="S66_fam"/>
</dbReference>
<dbReference type="Pfam" id="PF02016">
    <property type="entry name" value="Peptidase_S66"/>
    <property type="match status" value="1"/>
</dbReference>
<organism evidence="5 6">
    <name type="scientific">Spirochaeta isovalerica</name>
    <dbReference type="NCBI Taxonomy" id="150"/>
    <lineage>
        <taxon>Bacteria</taxon>
        <taxon>Pseudomonadati</taxon>
        <taxon>Spirochaetota</taxon>
        <taxon>Spirochaetia</taxon>
        <taxon>Spirochaetales</taxon>
        <taxon>Spirochaetaceae</taxon>
        <taxon>Spirochaeta</taxon>
    </lineage>
</organism>
<dbReference type="Proteomes" id="UP000587760">
    <property type="component" value="Unassembled WGS sequence"/>
</dbReference>
<dbReference type="GO" id="GO:0004180">
    <property type="term" value="F:carboxypeptidase activity"/>
    <property type="evidence" value="ECO:0007669"/>
    <property type="project" value="UniProtKB-KW"/>
</dbReference>
<dbReference type="InterPro" id="IPR040921">
    <property type="entry name" value="Peptidase_S66C"/>
</dbReference>
<reference evidence="5 6" key="1">
    <citation type="submission" date="2020-08" db="EMBL/GenBank/DDBJ databases">
        <title>Genomic Encyclopedia of Type Strains, Phase IV (KMG-IV): sequencing the most valuable type-strain genomes for metagenomic binning, comparative biology and taxonomic classification.</title>
        <authorList>
            <person name="Goeker M."/>
        </authorList>
    </citation>
    <scope>NUCLEOTIDE SEQUENCE [LARGE SCALE GENOMIC DNA]</scope>
    <source>
        <strain evidence="5 6">DSM 2461</strain>
    </source>
</reference>
<evidence type="ECO:0000259" key="4">
    <source>
        <dbReference type="Pfam" id="PF17676"/>
    </source>
</evidence>
<dbReference type="Gene3D" id="3.50.30.60">
    <property type="entry name" value="LD-carboxypeptidase A C-terminal domain-like"/>
    <property type="match status" value="1"/>
</dbReference>
<comment type="similarity">
    <text evidence="1">Belongs to the peptidase S66 family.</text>
</comment>
<evidence type="ECO:0000259" key="3">
    <source>
        <dbReference type="Pfam" id="PF02016"/>
    </source>
</evidence>